<dbReference type="RefSeq" id="WP_080204130.1">
    <property type="nucleotide sequence ID" value="NZ_JBQRXB010000021.1"/>
</dbReference>
<accession>A0A611QPE0</accession>
<name>A0A611QPE0_SALIN</name>
<sequence length="232" mass="27564">MEWFNTEIEGVIYSDKTLDLAYDFLKKFSETYQSNLKRKPTIQELEFLLKQVFSWNADNEILDNFEKKEIIDIKIKINKKKKTQVCEVGDIFTIPLFSGGYGFGRIIYMDERNWGVSEIFSFFSEYKKYTPEIELSGHLMYPRIILKNHFSNWVYTIIHKDKNYICPYLDELRYVSGSPGNYWVDKIGDYGGKGPAVTDEEANRMHKYILLHQDTERKMIEDTLRERKLLPN</sequence>
<dbReference type="EMBL" id="AAGELZ010000063">
    <property type="protein sequence ID" value="EBN0115002.1"/>
    <property type="molecule type" value="Genomic_DNA"/>
</dbReference>
<comment type="caution">
    <text evidence="1">The sequence shown here is derived from an EMBL/GenBank/DDBJ whole genome shotgun (WGS) entry which is preliminary data.</text>
</comment>
<protein>
    <submittedName>
        <fullName evidence="1">Uncharacterized protein</fullName>
    </submittedName>
</protein>
<reference evidence="1" key="1">
    <citation type="submission" date="2019-06" db="EMBL/GenBank/DDBJ databases">
        <authorList>
            <person name="Ashton P.M."/>
            <person name="Dallman T."/>
            <person name="Nair S."/>
            <person name="De Pinna E."/>
            <person name="Peters T."/>
            <person name="Grant K."/>
        </authorList>
    </citation>
    <scope>NUCLEOTIDE SEQUENCE</scope>
    <source>
        <strain evidence="1">51295</strain>
    </source>
</reference>
<gene>
    <name evidence="1" type="ORF">ZZ78_22585</name>
</gene>
<evidence type="ECO:0000313" key="1">
    <source>
        <dbReference type="EMBL" id="EBN0115002.1"/>
    </source>
</evidence>
<dbReference type="Pfam" id="PF15428">
    <property type="entry name" value="Imm26"/>
    <property type="match status" value="1"/>
</dbReference>
<dbReference type="AlphaFoldDB" id="A0A611QPE0"/>
<dbReference type="InterPro" id="IPR029278">
    <property type="entry name" value="Imm26"/>
</dbReference>
<proteinExistence type="predicted"/>
<organism evidence="1">
    <name type="scientific">Salmonella infantis</name>
    <dbReference type="NCBI Taxonomy" id="595"/>
    <lineage>
        <taxon>Bacteria</taxon>
        <taxon>Pseudomonadati</taxon>
        <taxon>Pseudomonadota</taxon>
        <taxon>Gammaproteobacteria</taxon>
        <taxon>Enterobacterales</taxon>
        <taxon>Enterobacteriaceae</taxon>
        <taxon>Salmonella</taxon>
    </lineage>
</organism>